<evidence type="ECO:0000259" key="6">
    <source>
        <dbReference type="Pfam" id="PF00150"/>
    </source>
</evidence>
<dbReference type="PANTHER" id="PTHR10551:SF9">
    <property type="entry name" value="FASCIN-2"/>
    <property type="match status" value="1"/>
</dbReference>
<organism evidence="8 9">
    <name type="scientific">Gossypium darwinii</name>
    <name type="common">Darwin's cotton</name>
    <name type="synonym">Gossypium barbadense var. darwinii</name>
    <dbReference type="NCBI Taxonomy" id="34276"/>
    <lineage>
        <taxon>Eukaryota</taxon>
        <taxon>Viridiplantae</taxon>
        <taxon>Streptophyta</taxon>
        <taxon>Embryophyta</taxon>
        <taxon>Tracheophyta</taxon>
        <taxon>Spermatophyta</taxon>
        <taxon>Magnoliopsida</taxon>
        <taxon>eudicotyledons</taxon>
        <taxon>Gunneridae</taxon>
        <taxon>Pentapetalae</taxon>
        <taxon>rosids</taxon>
        <taxon>malvids</taxon>
        <taxon>Malvales</taxon>
        <taxon>Malvaceae</taxon>
        <taxon>Malvoideae</taxon>
        <taxon>Gossypium</taxon>
    </lineage>
</organism>
<dbReference type="GO" id="GO:0051017">
    <property type="term" value="P:actin filament bundle assembly"/>
    <property type="evidence" value="ECO:0007669"/>
    <property type="project" value="TreeGrafter"/>
</dbReference>
<dbReference type="InterPro" id="IPR001547">
    <property type="entry name" value="Glyco_hydro_5"/>
</dbReference>
<keyword evidence="5" id="KW-0732">Signal</keyword>
<dbReference type="InterPro" id="IPR017853">
    <property type="entry name" value="GH"/>
</dbReference>
<keyword evidence="9" id="KW-1185">Reference proteome</keyword>
<sequence>MELVFSKWVFVFSLCCWLIFSVAVAVEGVHGGSKVRGVNLGGWLVIEGWIKPSLFDGIPNGDMLDGTQVQFKSVTLQKYVSAENGGGMDISVDRDDASSWETFTLWRVSELEFQFRTTQGQFLTCYGNGCSVSATATSASSTETFQIERNNNGKVHIKIKSGTYLQATMDNQLTADYPGTPGWDDNAATFEMTIVANNLHGDYQLANGYGHNKAKQVLEKHRNTFLNVGDFEFLYRHGINNVRIPVGWWIAYDPDPPAPFIGGTLEALDNAFSWAEDYSIKCIIDLHAAPGSQNGMEHSASRDGTTGWPTSSDYISQTLHVIDFLASRYAKHPAFLGIELLNEPSAAEVPLDMLVSYYKQGYEVVRKYSPSAYVIICQRIGSADPLELYQADIGSHNLVVDLHYYNLFDTFFVNLSAIDNIQFIYKSREAQLQALNGANGPLVFIGEWVNEWNVTSGSQSEYQDFGRAQLEVYNAASFGWVYWTLKNDRKHWDFEWNIRNNYLRLSSSEKKVFNSLRWLLLASICFYQCQILELVENWI</sequence>
<dbReference type="EMBL" id="CM017703">
    <property type="protein sequence ID" value="TYG75635.1"/>
    <property type="molecule type" value="Genomic_DNA"/>
</dbReference>
<gene>
    <name evidence="8" type="ORF">ES288_D03G047500v1</name>
</gene>
<proteinExistence type="inferred from homology"/>
<accession>A0A5D2D549</accession>
<dbReference type="GO" id="GO:0004553">
    <property type="term" value="F:hydrolase activity, hydrolyzing O-glycosyl compounds"/>
    <property type="evidence" value="ECO:0007669"/>
    <property type="project" value="InterPro"/>
</dbReference>
<name>A0A5D2D549_GOSDA</name>
<dbReference type="PROSITE" id="PS00659">
    <property type="entry name" value="GLYCOSYL_HYDROL_F5"/>
    <property type="match status" value="1"/>
</dbReference>
<evidence type="ECO:0000256" key="1">
    <source>
        <dbReference type="ARBA" id="ARBA00005641"/>
    </source>
</evidence>
<dbReference type="InterPro" id="IPR008999">
    <property type="entry name" value="Actin-crosslinking"/>
</dbReference>
<dbReference type="AlphaFoldDB" id="A0A5D2D549"/>
<keyword evidence="3 4" id="KW-0326">Glycosidase</keyword>
<evidence type="ECO:0000256" key="5">
    <source>
        <dbReference type="SAM" id="SignalP"/>
    </source>
</evidence>
<feature type="domain" description="Glycoside hydrolase family 5" evidence="6">
    <location>
        <begin position="234"/>
        <end position="488"/>
    </location>
</feature>
<evidence type="ECO:0000259" key="7">
    <source>
        <dbReference type="Pfam" id="PF25490"/>
    </source>
</evidence>
<feature type="signal peptide" evidence="5">
    <location>
        <begin position="1"/>
        <end position="25"/>
    </location>
</feature>
<dbReference type="GO" id="GO:0005737">
    <property type="term" value="C:cytoplasm"/>
    <property type="evidence" value="ECO:0007669"/>
    <property type="project" value="TreeGrafter"/>
</dbReference>
<dbReference type="Pfam" id="PF25490">
    <property type="entry name" value="DUF7910"/>
    <property type="match status" value="1"/>
</dbReference>
<dbReference type="GO" id="GO:0007163">
    <property type="term" value="P:establishment or maintenance of cell polarity"/>
    <property type="evidence" value="ECO:0007669"/>
    <property type="project" value="TreeGrafter"/>
</dbReference>
<dbReference type="GO" id="GO:0016477">
    <property type="term" value="P:cell migration"/>
    <property type="evidence" value="ECO:0007669"/>
    <property type="project" value="TreeGrafter"/>
</dbReference>
<feature type="chain" id="PRO_5022679802" evidence="5">
    <location>
        <begin position="26"/>
        <end position="539"/>
    </location>
</feature>
<dbReference type="InterPro" id="IPR057232">
    <property type="entry name" value="DUF7910"/>
</dbReference>
<dbReference type="InterPro" id="IPR010431">
    <property type="entry name" value="Fascin"/>
</dbReference>
<dbReference type="GO" id="GO:0051015">
    <property type="term" value="F:actin filament binding"/>
    <property type="evidence" value="ECO:0007669"/>
    <property type="project" value="InterPro"/>
</dbReference>
<dbReference type="GO" id="GO:0000272">
    <property type="term" value="P:polysaccharide catabolic process"/>
    <property type="evidence" value="ECO:0007669"/>
    <property type="project" value="InterPro"/>
</dbReference>
<comment type="similarity">
    <text evidence="1 4">Belongs to the glycosyl hydrolase 5 (cellulase A) family.</text>
</comment>
<evidence type="ECO:0000313" key="9">
    <source>
        <dbReference type="Proteomes" id="UP000323506"/>
    </source>
</evidence>
<dbReference type="Gene3D" id="2.80.10.50">
    <property type="match status" value="1"/>
</dbReference>
<evidence type="ECO:0000313" key="8">
    <source>
        <dbReference type="EMBL" id="TYG75635.1"/>
    </source>
</evidence>
<keyword evidence="2 4" id="KW-0378">Hydrolase</keyword>
<dbReference type="Gene3D" id="3.20.20.80">
    <property type="entry name" value="Glycosidases"/>
    <property type="match status" value="1"/>
</dbReference>
<dbReference type="CDD" id="cd00257">
    <property type="entry name" value="beta-trefoil_FSCN-like"/>
    <property type="match status" value="1"/>
</dbReference>
<evidence type="ECO:0000256" key="2">
    <source>
        <dbReference type="ARBA" id="ARBA00022801"/>
    </source>
</evidence>
<dbReference type="GO" id="GO:0015629">
    <property type="term" value="C:actin cytoskeleton"/>
    <property type="evidence" value="ECO:0007669"/>
    <property type="project" value="TreeGrafter"/>
</dbReference>
<dbReference type="SUPFAM" id="SSF51445">
    <property type="entry name" value="(Trans)glycosidases"/>
    <property type="match status" value="1"/>
</dbReference>
<evidence type="ECO:0000256" key="3">
    <source>
        <dbReference type="ARBA" id="ARBA00023295"/>
    </source>
</evidence>
<dbReference type="Pfam" id="PF00150">
    <property type="entry name" value="Cellulase"/>
    <property type="match status" value="1"/>
</dbReference>
<dbReference type="PANTHER" id="PTHR10551">
    <property type="entry name" value="FASCIN"/>
    <property type="match status" value="1"/>
</dbReference>
<dbReference type="Proteomes" id="UP000323506">
    <property type="component" value="Chromosome D03"/>
</dbReference>
<dbReference type="SUPFAM" id="SSF50405">
    <property type="entry name" value="Actin-crosslinking proteins"/>
    <property type="match status" value="1"/>
</dbReference>
<feature type="domain" description="DUF7910" evidence="7">
    <location>
        <begin position="60"/>
        <end position="195"/>
    </location>
</feature>
<protein>
    <submittedName>
        <fullName evidence="8">Uncharacterized protein</fullName>
    </submittedName>
</protein>
<dbReference type="InterPro" id="IPR018087">
    <property type="entry name" value="Glyco_hydro_5_CS"/>
</dbReference>
<evidence type="ECO:0000256" key="4">
    <source>
        <dbReference type="RuleBase" id="RU361153"/>
    </source>
</evidence>
<reference evidence="8 9" key="1">
    <citation type="submission" date="2019-06" db="EMBL/GenBank/DDBJ databases">
        <title>WGS assembly of Gossypium darwinii.</title>
        <authorList>
            <person name="Chen Z.J."/>
            <person name="Sreedasyam A."/>
            <person name="Ando A."/>
            <person name="Song Q."/>
            <person name="De L."/>
            <person name="Hulse-Kemp A."/>
            <person name="Ding M."/>
            <person name="Ye W."/>
            <person name="Kirkbride R."/>
            <person name="Jenkins J."/>
            <person name="Plott C."/>
            <person name="Lovell J."/>
            <person name="Lin Y.-M."/>
            <person name="Vaughn R."/>
            <person name="Liu B."/>
            <person name="Li W."/>
            <person name="Simpson S."/>
            <person name="Scheffler B."/>
            <person name="Saski C."/>
            <person name="Grover C."/>
            <person name="Hu G."/>
            <person name="Conover J."/>
            <person name="Carlson J."/>
            <person name="Shu S."/>
            <person name="Boston L."/>
            <person name="Williams M."/>
            <person name="Peterson D."/>
            <person name="Mcgee K."/>
            <person name="Jones D."/>
            <person name="Wendel J."/>
            <person name="Stelly D."/>
            <person name="Grimwood J."/>
            <person name="Schmutz J."/>
        </authorList>
    </citation>
    <scope>NUCLEOTIDE SEQUENCE [LARGE SCALE GENOMIC DNA]</scope>
    <source>
        <strain evidence="8">1808015.09</strain>
    </source>
</reference>